<feature type="compositionally biased region" description="Acidic residues" evidence="1">
    <location>
        <begin position="14"/>
        <end position="72"/>
    </location>
</feature>
<comment type="caution">
    <text evidence="2">The sequence shown here is derived from an EMBL/GenBank/DDBJ whole genome shotgun (WGS) entry which is preliminary data.</text>
</comment>
<feature type="region of interest" description="Disordered" evidence="1">
    <location>
        <begin position="207"/>
        <end position="229"/>
    </location>
</feature>
<gene>
    <name evidence="2" type="ORF">C446_13204</name>
</gene>
<evidence type="ECO:0000313" key="3">
    <source>
        <dbReference type="Proteomes" id="UP000011607"/>
    </source>
</evidence>
<dbReference type="EMBL" id="AOMA01000128">
    <property type="protein sequence ID" value="EMA35117.1"/>
    <property type="molecule type" value="Genomic_DNA"/>
</dbReference>
<reference evidence="2 3" key="1">
    <citation type="journal article" date="2014" name="PLoS Genet.">
        <title>Phylogenetically driven sequencing of extremely halophilic archaea reveals strategies for static and dynamic osmo-response.</title>
        <authorList>
            <person name="Becker E.A."/>
            <person name="Seitzer P.M."/>
            <person name="Tritt A."/>
            <person name="Larsen D."/>
            <person name="Krusor M."/>
            <person name="Yao A.I."/>
            <person name="Wu D."/>
            <person name="Madern D."/>
            <person name="Eisen J.A."/>
            <person name="Darling A.E."/>
            <person name="Facciotti M.T."/>
        </authorList>
    </citation>
    <scope>NUCLEOTIDE SEQUENCE [LARGE SCALE GENOMIC DNA]</scope>
    <source>
        <strain evidence="2 3">JCM 10879</strain>
    </source>
</reference>
<feature type="region of interest" description="Disordered" evidence="1">
    <location>
        <begin position="1"/>
        <end position="123"/>
    </location>
</feature>
<evidence type="ECO:0000256" key="1">
    <source>
        <dbReference type="SAM" id="MobiDB-lite"/>
    </source>
</evidence>
<organism evidence="2 3">
    <name type="scientific">Halobiforma nitratireducens JCM 10879</name>
    <dbReference type="NCBI Taxonomy" id="1227454"/>
    <lineage>
        <taxon>Archaea</taxon>
        <taxon>Methanobacteriati</taxon>
        <taxon>Methanobacteriota</taxon>
        <taxon>Stenosarchaea group</taxon>
        <taxon>Halobacteria</taxon>
        <taxon>Halobacteriales</taxon>
        <taxon>Natrialbaceae</taxon>
        <taxon>Halobiforma</taxon>
    </lineage>
</organism>
<dbReference type="Proteomes" id="UP000011607">
    <property type="component" value="Unassembled WGS sequence"/>
</dbReference>
<dbReference type="eggNOG" id="arCOG08152">
    <property type="taxonomic scope" value="Archaea"/>
</dbReference>
<protein>
    <submittedName>
        <fullName evidence="2">Uncharacterized protein</fullName>
    </submittedName>
</protein>
<evidence type="ECO:0000313" key="2">
    <source>
        <dbReference type="EMBL" id="EMA35117.1"/>
    </source>
</evidence>
<sequence length="229" mass="24277">MGALAAVAGCLGDGFDEESDPDGGEPDEDEPGNGTGDDDENGNGNGDDEEGSDGDEDEDEDVDKDVDEDDLQSGDGNGFSYEALGYQFPDYPDSPEASLLRDEDDADDWLEDGHDAGGGNTSDLAEFLDETSFDESVVVPLEARGSDLCHEMVLREVDLEDETLSVEAKVSDGRDDDGFEACAEQVTGVGRLVRVTFEDDPVTELSATIVDQDGQEHGISTASDDNDDS</sequence>
<keyword evidence="3" id="KW-1185">Reference proteome</keyword>
<name>M0LNI4_9EURY</name>
<proteinExistence type="predicted"/>
<dbReference type="AlphaFoldDB" id="M0LNI4"/>
<accession>M0LNI4</accession>